<dbReference type="EMBL" id="CP025612">
    <property type="protein sequence ID" value="AUN32075.1"/>
    <property type="molecule type" value="Genomic_DNA"/>
</dbReference>
<dbReference type="OrthoDB" id="1376015at2"/>
<reference evidence="1 2" key="1">
    <citation type="submission" date="2017-12" db="EMBL/GenBank/DDBJ databases">
        <title>Genomes of bacteria within cyanobacterial aggregates.</title>
        <authorList>
            <person name="Cai H."/>
        </authorList>
    </citation>
    <scope>NUCLEOTIDE SEQUENCE [LARGE SCALE GENOMIC DNA]</scope>
    <source>
        <strain evidence="1 2">TH16</strain>
    </source>
</reference>
<name>A0A2K9NIE9_9PROT</name>
<accession>A0A2K9NIE9</accession>
<keyword evidence="2" id="KW-1185">Reference proteome</keyword>
<dbReference type="Gene3D" id="3.40.720.10">
    <property type="entry name" value="Alkaline Phosphatase, subunit A"/>
    <property type="match status" value="1"/>
</dbReference>
<proteinExistence type="predicted"/>
<dbReference type="RefSeq" id="WP_102113626.1">
    <property type="nucleotide sequence ID" value="NZ_BMGN01000006.1"/>
</dbReference>
<dbReference type="InterPro" id="IPR017850">
    <property type="entry name" value="Alkaline_phosphatase_core_sf"/>
</dbReference>
<protein>
    <submittedName>
        <fullName evidence="1">Uncharacterized protein</fullName>
    </submittedName>
</protein>
<evidence type="ECO:0000313" key="2">
    <source>
        <dbReference type="Proteomes" id="UP000234752"/>
    </source>
</evidence>
<gene>
    <name evidence="1" type="ORF">C0V82_16785</name>
</gene>
<dbReference type="KEGG" id="ncb:C0V82_16785"/>
<organism evidence="1 2">
    <name type="scientific">Niveispirillum cyanobacteriorum</name>
    <dbReference type="NCBI Taxonomy" id="1612173"/>
    <lineage>
        <taxon>Bacteria</taxon>
        <taxon>Pseudomonadati</taxon>
        <taxon>Pseudomonadota</taxon>
        <taxon>Alphaproteobacteria</taxon>
        <taxon>Rhodospirillales</taxon>
        <taxon>Azospirillaceae</taxon>
        <taxon>Niveispirillum</taxon>
    </lineage>
</organism>
<sequence>MAPRSIGSALIGLAALLALSLLLGLPAIPGDMLTPDHRGPVLELSVLFAAALLLPRRPGKVAIWTLSIFCWLILLLRLADLVSILTAGRLFEPAFDPALVPALWDVLARGPGGLLVGAALLAALTGLLCLCRWLMGLMLRASPPALPTLVILALLTLLTMQPLTHGPIGVLWDQGKRWQAAAQLEAGMAEALSHDPAASLPDDQIFAALRGRPLILAWVESYGQSALTDPRQAGPVGDRLRAMQRSLTEAGFHIRSGLVESPVIGGRSWLAHGTLRAGIRQDQPLAQRMVLAAGRCGLVCALHRAGWRTQAAMPGLTLPWLEGPAWGFDKVLNRPTFAYAGPSYGWSPMPDQAMLASLSPDWSGPRPLYLEIVLTSSHAPWSPLPAWKPYSQGLIDGSAYAEDDLTTDYTDMAAAYGRSLDYSLRALGDWVMQEVPEDALIIILGDHPALDWISSGQGDRVPIHILSRDASLLDRLAGLDLTQGMLPAATAKPLPMWEVFPELLARFGPVPLQSPPIHADMHEKAGEAGP</sequence>
<evidence type="ECO:0000313" key="1">
    <source>
        <dbReference type="EMBL" id="AUN32075.1"/>
    </source>
</evidence>
<dbReference type="AlphaFoldDB" id="A0A2K9NIE9"/>
<dbReference type="Proteomes" id="UP000234752">
    <property type="component" value="Chromosome eg_2"/>
</dbReference>